<keyword evidence="5" id="KW-1185">Reference proteome</keyword>
<dbReference type="CDD" id="cd05233">
    <property type="entry name" value="SDR_c"/>
    <property type="match status" value="1"/>
</dbReference>
<dbReference type="Pfam" id="PF13561">
    <property type="entry name" value="adh_short_C2"/>
    <property type="match status" value="1"/>
</dbReference>
<dbReference type="PRINTS" id="PR00081">
    <property type="entry name" value="GDHRDH"/>
</dbReference>
<organism evidence="4 5">
    <name type="scientific">Emericellopsis atlantica</name>
    <dbReference type="NCBI Taxonomy" id="2614577"/>
    <lineage>
        <taxon>Eukaryota</taxon>
        <taxon>Fungi</taxon>
        <taxon>Dikarya</taxon>
        <taxon>Ascomycota</taxon>
        <taxon>Pezizomycotina</taxon>
        <taxon>Sordariomycetes</taxon>
        <taxon>Hypocreomycetidae</taxon>
        <taxon>Hypocreales</taxon>
        <taxon>Bionectriaceae</taxon>
        <taxon>Emericellopsis</taxon>
    </lineage>
</organism>
<comment type="similarity">
    <text evidence="1">Belongs to the short-chain dehydrogenases/reductases (SDR) family.</text>
</comment>
<dbReference type="FunFam" id="3.40.50.720:FF:000084">
    <property type="entry name" value="Short-chain dehydrogenase reductase"/>
    <property type="match status" value="1"/>
</dbReference>
<proteinExistence type="inferred from homology"/>
<gene>
    <name evidence="4" type="ORF">F5Z01DRAFT_643051</name>
</gene>
<dbReference type="GO" id="GO:0006633">
    <property type="term" value="P:fatty acid biosynthetic process"/>
    <property type="evidence" value="ECO:0007669"/>
    <property type="project" value="TreeGrafter"/>
</dbReference>
<name>A0A9P7ZU52_9HYPO</name>
<protein>
    <submittedName>
        <fullName evidence="4">Uncharacterized protein</fullName>
    </submittedName>
</protein>
<dbReference type="PRINTS" id="PR00080">
    <property type="entry name" value="SDRFAMILY"/>
</dbReference>
<dbReference type="PANTHER" id="PTHR42760:SF133">
    <property type="entry name" value="3-OXOACYL-[ACYL-CARRIER-PROTEIN] REDUCTASE"/>
    <property type="match status" value="1"/>
</dbReference>
<evidence type="ECO:0000256" key="3">
    <source>
        <dbReference type="ARBA" id="ARBA00023002"/>
    </source>
</evidence>
<dbReference type="Proteomes" id="UP000887229">
    <property type="component" value="Unassembled WGS sequence"/>
</dbReference>
<evidence type="ECO:0000313" key="4">
    <source>
        <dbReference type="EMBL" id="KAG9258354.1"/>
    </source>
</evidence>
<accession>A0A9P7ZU52</accession>
<dbReference type="InterPro" id="IPR002347">
    <property type="entry name" value="SDR_fam"/>
</dbReference>
<dbReference type="AlphaFoldDB" id="A0A9P7ZU52"/>
<evidence type="ECO:0000313" key="5">
    <source>
        <dbReference type="Proteomes" id="UP000887229"/>
    </source>
</evidence>
<dbReference type="PANTHER" id="PTHR42760">
    <property type="entry name" value="SHORT-CHAIN DEHYDROGENASES/REDUCTASES FAMILY MEMBER"/>
    <property type="match status" value="1"/>
</dbReference>
<dbReference type="RefSeq" id="XP_046122278.1">
    <property type="nucleotide sequence ID" value="XM_046262689.1"/>
</dbReference>
<dbReference type="OrthoDB" id="5840532at2759"/>
<reference evidence="4" key="1">
    <citation type="journal article" date="2021" name="IMA Fungus">
        <title>Genomic characterization of three marine fungi, including Emericellopsis atlantica sp. nov. with signatures of a generalist lifestyle and marine biomass degradation.</title>
        <authorList>
            <person name="Hagestad O.C."/>
            <person name="Hou L."/>
            <person name="Andersen J.H."/>
            <person name="Hansen E.H."/>
            <person name="Altermark B."/>
            <person name="Li C."/>
            <person name="Kuhnert E."/>
            <person name="Cox R.J."/>
            <person name="Crous P.W."/>
            <person name="Spatafora J.W."/>
            <person name="Lail K."/>
            <person name="Amirebrahimi M."/>
            <person name="Lipzen A."/>
            <person name="Pangilinan J."/>
            <person name="Andreopoulos W."/>
            <person name="Hayes R.D."/>
            <person name="Ng V."/>
            <person name="Grigoriev I.V."/>
            <person name="Jackson S.A."/>
            <person name="Sutton T.D.S."/>
            <person name="Dobson A.D.W."/>
            <person name="Rama T."/>
        </authorList>
    </citation>
    <scope>NUCLEOTIDE SEQUENCE</scope>
    <source>
        <strain evidence="4">TS7</strain>
    </source>
</reference>
<evidence type="ECO:0000256" key="1">
    <source>
        <dbReference type="ARBA" id="ARBA00006484"/>
    </source>
</evidence>
<evidence type="ECO:0000256" key="2">
    <source>
        <dbReference type="ARBA" id="ARBA00022857"/>
    </source>
</evidence>
<dbReference type="GO" id="GO:0016616">
    <property type="term" value="F:oxidoreductase activity, acting on the CH-OH group of donors, NAD or NADP as acceptor"/>
    <property type="evidence" value="ECO:0007669"/>
    <property type="project" value="TreeGrafter"/>
</dbReference>
<dbReference type="GO" id="GO:0048038">
    <property type="term" value="F:quinone binding"/>
    <property type="evidence" value="ECO:0007669"/>
    <property type="project" value="TreeGrafter"/>
</dbReference>
<keyword evidence="3" id="KW-0560">Oxidoreductase</keyword>
<dbReference type="Gene3D" id="3.40.50.720">
    <property type="entry name" value="NAD(P)-binding Rossmann-like Domain"/>
    <property type="match status" value="1"/>
</dbReference>
<dbReference type="GeneID" id="70293592"/>
<keyword evidence="2" id="KW-0521">NADP</keyword>
<dbReference type="SUPFAM" id="SSF51735">
    <property type="entry name" value="NAD(P)-binding Rossmann-fold domains"/>
    <property type="match status" value="1"/>
</dbReference>
<dbReference type="InterPro" id="IPR036291">
    <property type="entry name" value="NAD(P)-bd_dom_sf"/>
</dbReference>
<comment type="caution">
    <text evidence="4">The sequence shown here is derived from an EMBL/GenBank/DDBJ whole genome shotgun (WGS) entry which is preliminary data.</text>
</comment>
<sequence length="266" mass="28238">MASLLRGSAFITGAASGIGQYTAMAFARHGVTKLAIADINASNLEAARATLASTFPQVQILPLHMDVRNKVHVNEGIAQVAKDFGRLDIAVNNAGINGSGRLTHETEDEEIERVLDVNLHGVYRCQKAELAVMVKQDDLGPRDGRGRIINIASMYGLVAPNARLSHTSYTTAKHGVVGLTRGDANAYADYNIRINAIAPGYIETPLVEAAMAMGAGSPLLDDLARAPMRRIGSMEEIADSIVCLASRMNSYQTGAVTVVDGGFTSN</sequence>
<dbReference type="EMBL" id="MU251243">
    <property type="protein sequence ID" value="KAG9258354.1"/>
    <property type="molecule type" value="Genomic_DNA"/>
</dbReference>